<sequence length="257" mass="28114">MPFILAHDYFEATESFGIQDTDVHSDFEQEDTMSLNTDVNVPTFALCAGEPRAHIPRTARSFDVMIPPTVMMGQQTMSAIIILETCTQNTPQTYQPHDNKNNGIRQPSRQVKRRPQSIHGDINNKDDVKRLANEGASEEPKGIHLFVNNAGIARDDNTHFSKAGKPDFSSAQAISEHFMQSEPQKWSETFQTNLTAQFLTTMAFLPLLEKGGKATPGLSSSVVNVASISGVMKGTSPGQFACATSKAGLFTNHSLQA</sequence>
<dbReference type="AlphaFoldDB" id="A0AAD9YW73"/>
<protein>
    <submittedName>
        <fullName evidence="5">Uncharacterized protein</fullName>
    </submittedName>
</protein>
<evidence type="ECO:0000256" key="3">
    <source>
        <dbReference type="ARBA" id="ARBA00023002"/>
    </source>
</evidence>
<evidence type="ECO:0000256" key="1">
    <source>
        <dbReference type="ARBA" id="ARBA00006484"/>
    </source>
</evidence>
<feature type="region of interest" description="Disordered" evidence="4">
    <location>
        <begin position="91"/>
        <end position="123"/>
    </location>
</feature>
<evidence type="ECO:0000256" key="2">
    <source>
        <dbReference type="ARBA" id="ARBA00022857"/>
    </source>
</evidence>
<dbReference type="SUPFAM" id="SSF51735">
    <property type="entry name" value="NAD(P)-binding Rossmann-fold domains"/>
    <property type="match status" value="1"/>
</dbReference>
<proteinExistence type="inferred from homology"/>
<dbReference type="PANTHER" id="PTHR43618:SF4">
    <property type="entry name" value="SHORT CHAIN DEHYDROGENASE_REDUCTASE FAMILY (AFU_ORTHOLOGUE AFUA_7G04540)"/>
    <property type="match status" value="1"/>
</dbReference>
<dbReference type="EMBL" id="JASNWA010000011">
    <property type="protein sequence ID" value="KAK3167120.1"/>
    <property type="molecule type" value="Genomic_DNA"/>
</dbReference>
<dbReference type="InterPro" id="IPR002347">
    <property type="entry name" value="SDR_fam"/>
</dbReference>
<dbReference type="GO" id="GO:0016491">
    <property type="term" value="F:oxidoreductase activity"/>
    <property type="evidence" value="ECO:0007669"/>
    <property type="project" value="UniProtKB-KW"/>
</dbReference>
<keyword evidence="6" id="KW-1185">Reference proteome</keyword>
<dbReference type="Gene3D" id="3.40.50.720">
    <property type="entry name" value="NAD(P)-binding Rossmann-like Domain"/>
    <property type="match status" value="1"/>
</dbReference>
<dbReference type="PANTHER" id="PTHR43618">
    <property type="entry name" value="7-ALPHA-HYDROXYSTEROID DEHYDROGENASE"/>
    <property type="match status" value="1"/>
</dbReference>
<dbReference type="CDD" id="cd05233">
    <property type="entry name" value="SDR_c"/>
    <property type="match status" value="1"/>
</dbReference>
<evidence type="ECO:0000313" key="5">
    <source>
        <dbReference type="EMBL" id="KAK3167120.1"/>
    </source>
</evidence>
<evidence type="ECO:0000256" key="4">
    <source>
        <dbReference type="SAM" id="MobiDB-lite"/>
    </source>
</evidence>
<dbReference type="Proteomes" id="UP001276659">
    <property type="component" value="Unassembled WGS sequence"/>
</dbReference>
<accession>A0AAD9YW73</accession>
<feature type="compositionally biased region" description="Polar residues" evidence="4">
    <location>
        <begin position="91"/>
        <end position="109"/>
    </location>
</feature>
<keyword evidence="3" id="KW-0560">Oxidoreductase</keyword>
<comment type="similarity">
    <text evidence="1">Belongs to the short-chain dehydrogenases/reductases (SDR) family.</text>
</comment>
<gene>
    <name evidence="5" type="ORF">OEA41_010246</name>
</gene>
<dbReference type="InterPro" id="IPR052178">
    <property type="entry name" value="Sec_Metab_Biosynth_SDR"/>
</dbReference>
<comment type="caution">
    <text evidence="5">The sequence shown here is derived from an EMBL/GenBank/DDBJ whole genome shotgun (WGS) entry which is preliminary data.</text>
</comment>
<dbReference type="Pfam" id="PF00106">
    <property type="entry name" value="adh_short"/>
    <property type="match status" value="1"/>
</dbReference>
<name>A0AAD9YW73_9LECA</name>
<organism evidence="5 6">
    <name type="scientific">Lepraria neglecta</name>
    <dbReference type="NCBI Taxonomy" id="209136"/>
    <lineage>
        <taxon>Eukaryota</taxon>
        <taxon>Fungi</taxon>
        <taxon>Dikarya</taxon>
        <taxon>Ascomycota</taxon>
        <taxon>Pezizomycotina</taxon>
        <taxon>Lecanoromycetes</taxon>
        <taxon>OSLEUM clade</taxon>
        <taxon>Lecanoromycetidae</taxon>
        <taxon>Lecanorales</taxon>
        <taxon>Lecanorineae</taxon>
        <taxon>Stereocaulaceae</taxon>
        <taxon>Lepraria</taxon>
    </lineage>
</organism>
<reference evidence="5" key="1">
    <citation type="submission" date="2022-11" db="EMBL/GenBank/DDBJ databases">
        <title>Chromosomal genome sequence assembly and mating type (MAT) locus characterization of the leprose asexual lichenized fungus Lepraria neglecta (Nyl.) Erichsen.</title>
        <authorList>
            <person name="Allen J.L."/>
            <person name="Pfeffer B."/>
        </authorList>
    </citation>
    <scope>NUCLEOTIDE SEQUENCE</scope>
    <source>
        <strain evidence="5">Allen 5258</strain>
    </source>
</reference>
<evidence type="ECO:0000313" key="6">
    <source>
        <dbReference type="Proteomes" id="UP001276659"/>
    </source>
</evidence>
<dbReference type="InterPro" id="IPR036291">
    <property type="entry name" value="NAD(P)-bd_dom_sf"/>
</dbReference>
<keyword evidence="2" id="KW-0521">NADP</keyword>